<keyword evidence="6 13" id="KW-0375">Hydrogen ion transport</keyword>
<dbReference type="Pfam" id="PF00430">
    <property type="entry name" value="ATP-synt_B"/>
    <property type="match status" value="1"/>
</dbReference>
<evidence type="ECO:0000256" key="11">
    <source>
        <dbReference type="ARBA" id="ARBA00025198"/>
    </source>
</evidence>
<evidence type="ECO:0000256" key="4">
    <source>
        <dbReference type="ARBA" id="ARBA00022547"/>
    </source>
</evidence>
<evidence type="ECO:0000256" key="8">
    <source>
        <dbReference type="ARBA" id="ARBA00023065"/>
    </source>
</evidence>
<dbReference type="InterPro" id="IPR028987">
    <property type="entry name" value="ATP_synth_B-like_membr_sf"/>
</dbReference>
<evidence type="ECO:0000256" key="13">
    <source>
        <dbReference type="HAMAP-Rule" id="MF_01398"/>
    </source>
</evidence>
<name>A0ABY6ZIV4_9BACL</name>
<comment type="function">
    <text evidence="11 13">F(1)F(0) ATP synthase produces ATP from ADP in the presence of a proton or sodium gradient. F-type ATPases consist of two structural domains, F(1) containing the extramembraneous catalytic core and F(0) containing the membrane proton channel, linked together by a central stalk and a peripheral stalk. During catalysis, ATP synthesis in the catalytic domain of F(1) is coupled via a rotary mechanism of the central stalk subunits to proton translocation.</text>
</comment>
<keyword evidence="9 13" id="KW-0472">Membrane</keyword>
<evidence type="ECO:0000256" key="15">
    <source>
        <dbReference type="SAM" id="Coils"/>
    </source>
</evidence>
<evidence type="ECO:0000256" key="14">
    <source>
        <dbReference type="RuleBase" id="RU003848"/>
    </source>
</evidence>
<proteinExistence type="inferred from homology"/>
<evidence type="ECO:0000256" key="12">
    <source>
        <dbReference type="ARBA" id="ARBA00037847"/>
    </source>
</evidence>
<evidence type="ECO:0000256" key="7">
    <source>
        <dbReference type="ARBA" id="ARBA00022989"/>
    </source>
</evidence>
<evidence type="ECO:0000256" key="6">
    <source>
        <dbReference type="ARBA" id="ARBA00022781"/>
    </source>
</evidence>
<organism evidence="16 17">
    <name type="scientific">Alicyclobacillus fastidiosus</name>
    <dbReference type="NCBI Taxonomy" id="392011"/>
    <lineage>
        <taxon>Bacteria</taxon>
        <taxon>Bacillati</taxon>
        <taxon>Bacillota</taxon>
        <taxon>Bacilli</taxon>
        <taxon>Bacillales</taxon>
        <taxon>Alicyclobacillaceae</taxon>
        <taxon>Alicyclobacillus</taxon>
    </lineage>
</organism>
<sequence>MGGVFQLGTFIFSIVCFLIVFFIIQRFAFKPLANMLEQRRKHVESQITDAEQSREEAAKLLSEQKRLLDEARKEAKNILDAARVRADEQARDIIQKAEEEVSRILEENRAAIARERDEAIAAVTQRVALLTVDLTSKLLHDHVTAQVHDEMVAEAEKRLGELVC</sequence>
<dbReference type="Proteomes" id="UP001164761">
    <property type="component" value="Chromosome"/>
</dbReference>
<feature type="transmembrane region" description="Helical" evidence="13">
    <location>
        <begin position="6"/>
        <end position="29"/>
    </location>
</feature>
<evidence type="ECO:0000256" key="9">
    <source>
        <dbReference type="ARBA" id="ARBA00023136"/>
    </source>
</evidence>
<dbReference type="InterPro" id="IPR050059">
    <property type="entry name" value="ATP_synthase_B_chain"/>
</dbReference>
<keyword evidence="4 13" id="KW-0138">CF(0)</keyword>
<keyword evidence="15" id="KW-0175">Coiled coil</keyword>
<keyword evidence="5 13" id="KW-0812">Transmembrane</keyword>
<dbReference type="EMBL" id="CP104067">
    <property type="protein sequence ID" value="WAH41840.1"/>
    <property type="molecule type" value="Genomic_DNA"/>
</dbReference>
<keyword evidence="2 13" id="KW-0813">Transport</keyword>
<protein>
    <recommendedName>
        <fullName evidence="13">ATP synthase subunit b</fullName>
    </recommendedName>
    <alternativeName>
        <fullName evidence="13">ATP synthase F(0) sector subunit b</fullName>
    </alternativeName>
    <alternativeName>
        <fullName evidence="13">ATPase subunit I</fullName>
    </alternativeName>
    <alternativeName>
        <fullName evidence="13">F-type ATPase subunit b</fullName>
        <shortName evidence="13">F-ATPase subunit b</shortName>
    </alternativeName>
</protein>
<evidence type="ECO:0000256" key="2">
    <source>
        <dbReference type="ARBA" id="ARBA00022448"/>
    </source>
</evidence>
<comment type="similarity">
    <text evidence="1 13 14">Belongs to the ATPase B chain family.</text>
</comment>
<evidence type="ECO:0000256" key="10">
    <source>
        <dbReference type="ARBA" id="ARBA00023310"/>
    </source>
</evidence>
<comment type="function">
    <text evidence="13">Component of the F(0) channel, it forms part of the peripheral stalk, linking F(1) to F(0).</text>
</comment>
<evidence type="ECO:0000256" key="5">
    <source>
        <dbReference type="ARBA" id="ARBA00022692"/>
    </source>
</evidence>
<dbReference type="CDD" id="cd06503">
    <property type="entry name" value="ATP-synt_Fo_b"/>
    <property type="match status" value="1"/>
</dbReference>
<dbReference type="RefSeq" id="WP_268005739.1">
    <property type="nucleotide sequence ID" value="NZ_CP104067.1"/>
</dbReference>
<keyword evidence="10 13" id="KW-0066">ATP synthesis</keyword>
<comment type="subcellular location">
    <subcellularLocation>
        <location evidence="13">Cell membrane</location>
        <topology evidence="13">Single-pass membrane protein</topology>
    </subcellularLocation>
    <subcellularLocation>
        <location evidence="12">Endomembrane system</location>
        <topology evidence="12">Single-pass membrane protein</topology>
    </subcellularLocation>
</comment>
<keyword evidence="17" id="KW-1185">Reference proteome</keyword>
<accession>A0ABY6ZIV4</accession>
<keyword evidence="8 13" id="KW-0406">Ion transport</keyword>
<comment type="subunit">
    <text evidence="13">F-type ATPases have 2 components, F(1) - the catalytic core - and F(0) - the membrane proton channel. F(1) has five subunits: alpha(3), beta(3), gamma(1), delta(1), epsilon(1). F(0) has three main subunits: a(1), b(2) and c(10-14). The alpha and beta chains form an alternating ring which encloses part of the gamma chain. F(1) is attached to F(0) by a central stalk formed by the gamma and epsilon chains, while a peripheral stalk is formed by the delta and b chains.</text>
</comment>
<dbReference type="InterPro" id="IPR005864">
    <property type="entry name" value="ATP_synth_F0_bsu_bac"/>
</dbReference>
<evidence type="ECO:0000313" key="17">
    <source>
        <dbReference type="Proteomes" id="UP001164761"/>
    </source>
</evidence>
<dbReference type="NCBIfam" id="TIGR01144">
    <property type="entry name" value="ATP_synt_b"/>
    <property type="match status" value="1"/>
</dbReference>
<evidence type="ECO:0000313" key="16">
    <source>
        <dbReference type="EMBL" id="WAH41840.1"/>
    </source>
</evidence>
<evidence type="ECO:0000256" key="3">
    <source>
        <dbReference type="ARBA" id="ARBA00022475"/>
    </source>
</evidence>
<dbReference type="PANTHER" id="PTHR33445">
    <property type="entry name" value="ATP SYNTHASE SUBUNIT B', CHLOROPLASTIC"/>
    <property type="match status" value="1"/>
</dbReference>
<dbReference type="PANTHER" id="PTHR33445:SF1">
    <property type="entry name" value="ATP SYNTHASE SUBUNIT B"/>
    <property type="match status" value="1"/>
</dbReference>
<feature type="coiled-coil region" evidence="15">
    <location>
        <begin position="33"/>
        <end position="114"/>
    </location>
</feature>
<dbReference type="HAMAP" id="MF_01398">
    <property type="entry name" value="ATP_synth_b_bprime"/>
    <property type="match status" value="1"/>
</dbReference>
<keyword evidence="7 13" id="KW-1133">Transmembrane helix</keyword>
<reference evidence="16" key="1">
    <citation type="submission" date="2022-08" db="EMBL/GenBank/DDBJ databases">
        <title>Alicyclobacillus fastidiosus DSM 17978, complete genome.</title>
        <authorList>
            <person name="Wang Q."/>
            <person name="Cai R."/>
            <person name="Wang Z."/>
        </authorList>
    </citation>
    <scope>NUCLEOTIDE SEQUENCE</scope>
    <source>
        <strain evidence="16">DSM 17978</strain>
    </source>
</reference>
<dbReference type="SUPFAM" id="SSF81573">
    <property type="entry name" value="F1F0 ATP synthase subunit B, membrane domain"/>
    <property type="match status" value="1"/>
</dbReference>
<evidence type="ECO:0000256" key="1">
    <source>
        <dbReference type="ARBA" id="ARBA00005513"/>
    </source>
</evidence>
<gene>
    <name evidence="13 16" type="primary">atpF</name>
    <name evidence="16" type="ORF">NZD89_27170</name>
</gene>
<keyword evidence="3 13" id="KW-1003">Cell membrane</keyword>
<dbReference type="InterPro" id="IPR002146">
    <property type="entry name" value="ATP_synth_b/b'su_bac/chlpt"/>
</dbReference>